<dbReference type="PANTHER" id="PTHR23239:SF97">
    <property type="entry name" value="KERATIN, TYPE I CUTICULAR HA1"/>
    <property type="match status" value="1"/>
</dbReference>
<sequence>MLLYHRYETEVSLRQLVEADLNSLGRILDELTLCKSDLEAQEVNSLWSQLGDRLNVEVDAVPTVDLNRVLNETRSPFTITCSNDFLSPGSPATHVPQPMHVKSPSGPVSPILVSHTLSEGLATPLCTRGPSASRTTRDPKSHLSSTSSKCPQQGPCFNQHQLH</sequence>
<dbReference type="EMBL" id="SGJD01005580">
    <property type="protein sequence ID" value="KAB0390361.1"/>
    <property type="molecule type" value="Genomic_DNA"/>
</dbReference>
<evidence type="ECO:0000313" key="3">
    <source>
        <dbReference type="EMBL" id="KAB0390361.1"/>
    </source>
</evidence>
<feature type="compositionally biased region" description="Polar residues" evidence="2">
    <location>
        <begin position="142"/>
        <end position="163"/>
    </location>
</feature>
<reference evidence="3 4" key="1">
    <citation type="journal article" date="2019" name="PLoS ONE">
        <title>Genomic analyses reveal an absence of contemporary introgressive admixture between fin whales and blue whales, despite known hybrids.</title>
        <authorList>
            <person name="Westbury M.V."/>
            <person name="Petersen B."/>
            <person name="Lorenzen E.D."/>
        </authorList>
    </citation>
    <scope>NUCLEOTIDE SEQUENCE [LARGE SCALE GENOMIC DNA]</scope>
    <source>
        <strain evidence="3">FinWhale-01</strain>
    </source>
</reference>
<dbReference type="OrthoDB" id="2441647at2759"/>
<dbReference type="GO" id="GO:0005198">
    <property type="term" value="F:structural molecule activity"/>
    <property type="evidence" value="ECO:0007669"/>
    <property type="project" value="InterPro"/>
</dbReference>
<comment type="caution">
    <text evidence="3">The sequence shown here is derived from an EMBL/GenBank/DDBJ whole genome shotgun (WGS) entry which is preliminary data.</text>
</comment>
<accession>A0A643BQW7</accession>
<dbReference type="GO" id="GO:0045109">
    <property type="term" value="P:intermediate filament organization"/>
    <property type="evidence" value="ECO:0007669"/>
    <property type="project" value="TreeGrafter"/>
</dbReference>
<organism evidence="3 4">
    <name type="scientific">Balaenoptera physalus</name>
    <name type="common">Fin whale</name>
    <name type="synonym">Balaena physalus</name>
    <dbReference type="NCBI Taxonomy" id="9770"/>
    <lineage>
        <taxon>Eukaryota</taxon>
        <taxon>Metazoa</taxon>
        <taxon>Chordata</taxon>
        <taxon>Craniata</taxon>
        <taxon>Vertebrata</taxon>
        <taxon>Euteleostomi</taxon>
        <taxon>Mammalia</taxon>
        <taxon>Eutheria</taxon>
        <taxon>Laurasiatheria</taxon>
        <taxon>Artiodactyla</taxon>
        <taxon>Whippomorpha</taxon>
        <taxon>Cetacea</taxon>
        <taxon>Mysticeti</taxon>
        <taxon>Balaenopteridae</taxon>
        <taxon>Balaenoptera</taxon>
    </lineage>
</organism>
<evidence type="ECO:0000256" key="1">
    <source>
        <dbReference type="ARBA" id="ARBA00022744"/>
    </source>
</evidence>
<dbReference type="GO" id="GO:0030855">
    <property type="term" value="P:epithelial cell differentiation"/>
    <property type="evidence" value="ECO:0007669"/>
    <property type="project" value="TreeGrafter"/>
</dbReference>
<name>A0A643BQW7_BALPH</name>
<proteinExistence type="predicted"/>
<dbReference type="Proteomes" id="UP000437017">
    <property type="component" value="Unassembled WGS sequence"/>
</dbReference>
<dbReference type="InterPro" id="IPR002957">
    <property type="entry name" value="Keratin_I"/>
</dbReference>
<dbReference type="AlphaFoldDB" id="A0A643BQW7"/>
<keyword evidence="1" id="KW-0416">Keratin</keyword>
<dbReference type="Gene3D" id="1.20.5.1160">
    <property type="entry name" value="Vasodilator-stimulated phosphoprotein"/>
    <property type="match status" value="1"/>
</dbReference>
<keyword evidence="4" id="KW-1185">Reference proteome</keyword>
<feature type="region of interest" description="Disordered" evidence="2">
    <location>
        <begin position="91"/>
        <end position="163"/>
    </location>
</feature>
<dbReference type="PANTHER" id="PTHR23239">
    <property type="entry name" value="INTERMEDIATE FILAMENT"/>
    <property type="match status" value="1"/>
</dbReference>
<protein>
    <submittedName>
        <fullName evidence="3">Uncharacterized protein</fullName>
    </submittedName>
</protein>
<dbReference type="GO" id="GO:0005882">
    <property type="term" value="C:intermediate filament"/>
    <property type="evidence" value="ECO:0007669"/>
    <property type="project" value="UniProtKB-KW"/>
</dbReference>
<gene>
    <name evidence="3" type="ORF">E2I00_007818</name>
</gene>
<evidence type="ECO:0000313" key="4">
    <source>
        <dbReference type="Proteomes" id="UP000437017"/>
    </source>
</evidence>
<evidence type="ECO:0000256" key="2">
    <source>
        <dbReference type="SAM" id="MobiDB-lite"/>
    </source>
</evidence>